<evidence type="ECO:0000256" key="1">
    <source>
        <dbReference type="SAM" id="MobiDB-lite"/>
    </source>
</evidence>
<dbReference type="Proteomes" id="UP000813463">
    <property type="component" value="Chromosome 5"/>
</dbReference>
<evidence type="ECO:0000256" key="2">
    <source>
        <dbReference type="SAM" id="Phobius"/>
    </source>
</evidence>
<reference evidence="4" key="2">
    <citation type="submission" date="2025-08" db="UniProtKB">
        <authorList>
            <consortium name="RefSeq"/>
        </authorList>
    </citation>
    <scope>IDENTIFICATION</scope>
    <source>
        <tissue evidence="4">Leaf</tissue>
    </source>
</reference>
<dbReference type="Pfam" id="PF03004">
    <property type="entry name" value="Transposase_24"/>
    <property type="match status" value="1"/>
</dbReference>
<dbReference type="PANTHER" id="PTHR33144">
    <property type="entry name" value="OS10G0409366 PROTEIN-RELATED"/>
    <property type="match status" value="1"/>
</dbReference>
<feature type="transmembrane region" description="Helical" evidence="2">
    <location>
        <begin position="452"/>
        <end position="474"/>
    </location>
</feature>
<keyword evidence="2" id="KW-1133">Transmembrane helix</keyword>
<protein>
    <recommendedName>
        <fullName evidence="5">Aminotransferase-like plant mobile domain-containing protein</fullName>
    </recommendedName>
</protein>
<dbReference type="GeneID" id="110792195"/>
<dbReference type="InterPro" id="IPR004252">
    <property type="entry name" value="Probable_transposase_24"/>
</dbReference>
<evidence type="ECO:0000313" key="3">
    <source>
        <dbReference type="Proteomes" id="UP000813463"/>
    </source>
</evidence>
<keyword evidence="2" id="KW-0472">Membrane</keyword>
<dbReference type="RefSeq" id="XP_056685591.1">
    <property type="nucleotide sequence ID" value="XM_056829613.1"/>
</dbReference>
<keyword evidence="2" id="KW-0812">Transmembrane</keyword>
<gene>
    <name evidence="4" type="primary">LOC110792195</name>
</gene>
<name>A0ABM3QQF0_SPIOL</name>
<keyword evidence="3" id="KW-1185">Reference proteome</keyword>
<proteinExistence type="predicted"/>
<accession>A0ABM3QQF0</accession>
<reference evidence="3" key="1">
    <citation type="journal article" date="2021" name="Nat. Commun.">
        <title>Genomic analyses provide insights into spinach domestication and the genetic basis of agronomic traits.</title>
        <authorList>
            <person name="Cai X."/>
            <person name="Sun X."/>
            <person name="Xu C."/>
            <person name="Sun H."/>
            <person name="Wang X."/>
            <person name="Ge C."/>
            <person name="Zhang Z."/>
            <person name="Wang Q."/>
            <person name="Fei Z."/>
            <person name="Jiao C."/>
            <person name="Wang Q."/>
        </authorList>
    </citation>
    <scope>NUCLEOTIDE SEQUENCE [LARGE SCALE GENOMIC DNA]</scope>
    <source>
        <strain evidence="3">cv. Varoflay</strain>
    </source>
</reference>
<evidence type="ECO:0008006" key="5">
    <source>
        <dbReference type="Google" id="ProtNLM"/>
    </source>
</evidence>
<feature type="compositionally biased region" description="Polar residues" evidence="1">
    <location>
        <begin position="49"/>
        <end position="62"/>
    </location>
</feature>
<sequence>MGRKKRPRTVLVEEPTGDAVEEPTRDIEQTPYEDSPTEEPDPANDSLGHDNSNNANVEGSPSQKRRGITLMAHIWNQPKEKRVVVEWNKYWQPIGGERSDLAHFLGTMARNPQLCTLAYTDWRLFEKEEKTGLLDIVKSKFIIPHPLAEKFTMSSMGKKWSNFKAELKLQYHEPYSGNLNMVLNNKPEIVPKDQWIALVTHWFSDEGKKRSSTNRWSREMQVMAHTGGAKNFASYAAKKTMNGVLPSRSQVYLDTHKDRKIHPAPMDVKSKQAVDMINEKMSQLPGGKEITNGIVAWDGDIYSQVMKEVIGPERRGYVRGIGRCPTSLTSISHTQHQDEHLDDNDHDACDEKIEHLYTELTRMHEKQAQTEKELAMLKALLLGRRTPNGRTPSSSTGGMPTCSLDVPDVSLLFEGFSPCSSSSSRYCLYCSRIMVLVPVVHCWVASSAVVLCSWFCCSGALLCTVGCGILFLCYSDANDDHAF</sequence>
<organism evidence="3 4">
    <name type="scientific">Spinacia oleracea</name>
    <name type="common">Spinach</name>
    <dbReference type="NCBI Taxonomy" id="3562"/>
    <lineage>
        <taxon>Eukaryota</taxon>
        <taxon>Viridiplantae</taxon>
        <taxon>Streptophyta</taxon>
        <taxon>Embryophyta</taxon>
        <taxon>Tracheophyta</taxon>
        <taxon>Spermatophyta</taxon>
        <taxon>Magnoliopsida</taxon>
        <taxon>eudicotyledons</taxon>
        <taxon>Gunneridae</taxon>
        <taxon>Pentapetalae</taxon>
        <taxon>Caryophyllales</taxon>
        <taxon>Chenopodiaceae</taxon>
        <taxon>Chenopodioideae</taxon>
        <taxon>Anserineae</taxon>
        <taxon>Spinacia</taxon>
    </lineage>
</organism>
<evidence type="ECO:0000313" key="4">
    <source>
        <dbReference type="RefSeq" id="XP_056685591.1"/>
    </source>
</evidence>
<dbReference type="PANTHER" id="PTHR33144:SF52">
    <property type="match status" value="1"/>
</dbReference>
<feature type="region of interest" description="Disordered" evidence="1">
    <location>
        <begin position="1"/>
        <end position="63"/>
    </location>
</feature>